<gene>
    <name evidence="1" type="ORF">UFOPK1495_01629</name>
    <name evidence="2" type="ORF">UFOPK2350_01149</name>
</gene>
<dbReference type="EMBL" id="CAEZXE010000101">
    <property type="protein sequence ID" value="CAB4683001.1"/>
    <property type="molecule type" value="Genomic_DNA"/>
</dbReference>
<evidence type="ECO:0000313" key="1">
    <source>
        <dbReference type="EMBL" id="CAB4563275.1"/>
    </source>
</evidence>
<reference evidence="2" key="1">
    <citation type="submission" date="2020-05" db="EMBL/GenBank/DDBJ databases">
        <authorList>
            <person name="Chiriac C."/>
            <person name="Salcher M."/>
            <person name="Ghai R."/>
            <person name="Kavagutti S V."/>
        </authorList>
    </citation>
    <scope>NUCLEOTIDE SEQUENCE</scope>
</reference>
<evidence type="ECO:0000313" key="2">
    <source>
        <dbReference type="EMBL" id="CAB4683001.1"/>
    </source>
</evidence>
<name>A0A6J6N8P4_9ZZZZ</name>
<proteinExistence type="predicted"/>
<dbReference type="AlphaFoldDB" id="A0A6J6N8P4"/>
<sequence length="87" mass="9500">MRTANDFNQRNTCTVVVDQRIVGPVNATTSTGVGVLAGVFFDMRALDADASAVREIEPTVDIDRLIELTHLIILGHVWVEVVLASKH</sequence>
<organism evidence="2">
    <name type="scientific">freshwater metagenome</name>
    <dbReference type="NCBI Taxonomy" id="449393"/>
    <lineage>
        <taxon>unclassified sequences</taxon>
        <taxon>metagenomes</taxon>
        <taxon>ecological metagenomes</taxon>
    </lineage>
</organism>
<protein>
    <submittedName>
        <fullName evidence="2">Unannotated protein</fullName>
    </submittedName>
</protein>
<accession>A0A6J6N8P4</accession>
<dbReference type="EMBL" id="CAEZSU010000220">
    <property type="protein sequence ID" value="CAB4563275.1"/>
    <property type="molecule type" value="Genomic_DNA"/>
</dbReference>